<dbReference type="EMBL" id="JAIWYP010000003">
    <property type="protein sequence ID" value="KAH3859534.1"/>
    <property type="molecule type" value="Genomic_DNA"/>
</dbReference>
<comment type="caution">
    <text evidence="1">The sequence shown here is derived from an EMBL/GenBank/DDBJ whole genome shotgun (WGS) entry which is preliminary data.</text>
</comment>
<proteinExistence type="predicted"/>
<gene>
    <name evidence="1" type="ORF">DPMN_102351</name>
</gene>
<evidence type="ECO:0000313" key="2">
    <source>
        <dbReference type="Proteomes" id="UP000828390"/>
    </source>
</evidence>
<keyword evidence="2" id="KW-1185">Reference proteome</keyword>
<protein>
    <submittedName>
        <fullName evidence="1">Uncharacterized protein</fullName>
    </submittedName>
</protein>
<reference evidence="1" key="1">
    <citation type="journal article" date="2019" name="bioRxiv">
        <title>The Genome of the Zebra Mussel, Dreissena polymorpha: A Resource for Invasive Species Research.</title>
        <authorList>
            <person name="McCartney M.A."/>
            <person name="Auch B."/>
            <person name="Kono T."/>
            <person name="Mallez S."/>
            <person name="Zhang Y."/>
            <person name="Obille A."/>
            <person name="Becker A."/>
            <person name="Abrahante J.E."/>
            <person name="Garbe J."/>
            <person name="Badalamenti J.P."/>
            <person name="Herman A."/>
            <person name="Mangelson H."/>
            <person name="Liachko I."/>
            <person name="Sullivan S."/>
            <person name="Sone E.D."/>
            <person name="Koren S."/>
            <person name="Silverstein K.A.T."/>
            <person name="Beckman K.B."/>
            <person name="Gohl D.M."/>
        </authorList>
    </citation>
    <scope>NUCLEOTIDE SEQUENCE</scope>
    <source>
        <strain evidence="1">Duluth1</strain>
        <tissue evidence="1">Whole animal</tissue>
    </source>
</reference>
<dbReference type="Proteomes" id="UP000828390">
    <property type="component" value="Unassembled WGS sequence"/>
</dbReference>
<sequence length="51" mass="5729">MPTNILKKSPLLSIEKNYSSGVSVEFSNYLHQPSVDIDSYHNMTSPSSQTR</sequence>
<dbReference type="AlphaFoldDB" id="A0A9D4LKH0"/>
<organism evidence="1 2">
    <name type="scientific">Dreissena polymorpha</name>
    <name type="common">Zebra mussel</name>
    <name type="synonym">Mytilus polymorpha</name>
    <dbReference type="NCBI Taxonomy" id="45954"/>
    <lineage>
        <taxon>Eukaryota</taxon>
        <taxon>Metazoa</taxon>
        <taxon>Spiralia</taxon>
        <taxon>Lophotrochozoa</taxon>
        <taxon>Mollusca</taxon>
        <taxon>Bivalvia</taxon>
        <taxon>Autobranchia</taxon>
        <taxon>Heteroconchia</taxon>
        <taxon>Euheterodonta</taxon>
        <taxon>Imparidentia</taxon>
        <taxon>Neoheterodontei</taxon>
        <taxon>Myida</taxon>
        <taxon>Dreissenoidea</taxon>
        <taxon>Dreissenidae</taxon>
        <taxon>Dreissena</taxon>
    </lineage>
</organism>
<name>A0A9D4LKH0_DREPO</name>
<reference evidence="1" key="2">
    <citation type="submission" date="2020-11" db="EMBL/GenBank/DDBJ databases">
        <authorList>
            <person name="McCartney M.A."/>
            <person name="Auch B."/>
            <person name="Kono T."/>
            <person name="Mallez S."/>
            <person name="Becker A."/>
            <person name="Gohl D.M."/>
            <person name="Silverstein K.A.T."/>
            <person name="Koren S."/>
            <person name="Bechman K.B."/>
            <person name="Herman A."/>
            <person name="Abrahante J.E."/>
            <person name="Garbe J."/>
        </authorList>
    </citation>
    <scope>NUCLEOTIDE SEQUENCE</scope>
    <source>
        <strain evidence="1">Duluth1</strain>
        <tissue evidence="1">Whole animal</tissue>
    </source>
</reference>
<accession>A0A9D4LKH0</accession>
<evidence type="ECO:0000313" key="1">
    <source>
        <dbReference type="EMBL" id="KAH3859534.1"/>
    </source>
</evidence>